<gene>
    <name evidence="2" type="ORF">KKC1_28410</name>
</gene>
<feature type="transmembrane region" description="Helical" evidence="1">
    <location>
        <begin position="106"/>
        <end position="131"/>
    </location>
</feature>
<evidence type="ECO:0000313" key="3">
    <source>
        <dbReference type="Proteomes" id="UP000197032"/>
    </source>
</evidence>
<feature type="transmembrane region" description="Helical" evidence="1">
    <location>
        <begin position="35"/>
        <end position="50"/>
    </location>
</feature>
<organism evidence="2 3">
    <name type="scientific">Calderihabitans maritimus</name>
    <dbReference type="NCBI Taxonomy" id="1246530"/>
    <lineage>
        <taxon>Bacteria</taxon>
        <taxon>Bacillati</taxon>
        <taxon>Bacillota</taxon>
        <taxon>Clostridia</taxon>
        <taxon>Neomoorellales</taxon>
        <taxon>Calderihabitantaceae</taxon>
        <taxon>Calderihabitans</taxon>
    </lineage>
</organism>
<dbReference type="InterPro" id="IPR018710">
    <property type="entry name" value="DUF2232"/>
</dbReference>
<protein>
    <submittedName>
        <fullName evidence="2">Predicted membrane protein</fullName>
    </submittedName>
</protein>
<accession>A0A1Z5HVZ0</accession>
<dbReference type="Pfam" id="PF09991">
    <property type="entry name" value="DUF2232"/>
    <property type="match status" value="1"/>
</dbReference>
<feature type="transmembrane region" description="Helical" evidence="1">
    <location>
        <begin position="227"/>
        <end position="246"/>
    </location>
</feature>
<evidence type="ECO:0000313" key="2">
    <source>
        <dbReference type="EMBL" id="GAW93713.1"/>
    </source>
</evidence>
<reference evidence="3" key="1">
    <citation type="journal article" date="2017" name="Appl. Environ. Microbiol.">
        <title>Genomic analysis of Calderihabitans maritimus KKC1, a thermophilic hydrogenogenic carboxydotrophic bacterium isolated from marine sediment.</title>
        <authorList>
            <person name="Omae K."/>
            <person name="Yoneda Y."/>
            <person name="Fukuyama Y."/>
            <person name="Yoshida T."/>
            <person name="Sako Y."/>
        </authorList>
    </citation>
    <scope>NUCLEOTIDE SEQUENCE [LARGE SCALE GENOMIC DNA]</scope>
    <source>
        <strain evidence="3">KKC1</strain>
    </source>
</reference>
<name>A0A1Z5HVZ0_9FIRM</name>
<keyword evidence="1" id="KW-0472">Membrane</keyword>
<proteinExistence type="predicted"/>
<dbReference type="AlphaFoldDB" id="A0A1Z5HVZ0"/>
<feature type="transmembrane region" description="Helical" evidence="1">
    <location>
        <begin position="289"/>
        <end position="311"/>
    </location>
</feature>
<dbReference type="Proteomes" id="UP000197032">
    <property type="component" value="Unassembled WGS sequence"/>
</dbReference>
<feature type="transmembrane region" description="Helical" evidence="1">
    <location>
        <begin position="12"/>
        <end position="29"/>
    </location>
</feature>
<dbReference type="RefSeq" id="WP_088554792.1">
    <property type="nucleotide sequence ID" value="NZ_BDGJ01000168.1"/>
</dbReference>
<keyword evidence="1" id="KW-0812">Transmembrane</keyword>
<feature type="transmembrane region" description="Helical" evidence="1">
    <location>
        <begin position="181"/>
        <end position="206"/>
    </location>
</feature>
<feature type="transmembrane region" description="Helical" evidence="1">
    <location>
        <begin position="78"/>
        <end position="94"/>
    </location>
</feature>
<dbReference type="EMBL" id="BDGJ01000168">
    <property type="protein sequence ID" value="GAW93713.1"/>
    <property type="molecule type" value="Genomic_DNA"/>
</dbReference>
<dbReference type="PANTHER" id="PTHR41324">
    <property type="entry name" value="MEMBRANE PROTEIN-RELATED"/>
    <property type="match status" value="1"/>
</dbReference>
<keyword evidence="1" id="KW-1133">Transmembrane helix</keyword>
<dbReference type="PANTHER" id="PTHR41324:SF1">
    <property type="entry name" value="DUF2232 DOMAIN-CONTAINING PROTEIN"/>
    <property type="match status" value="1"/>
</dbReference>
<evidence type="ECO:0000256" key="1">
    <source>
        <dbReference type="SAM" id="Phobius"/>
    </source>
</evidence>
<sequence>MAKPMELRSMLEGALVAALTAVLALIGFYLPPLQIITNLIWTIPLVVVVVRHDLRTGVMAAVVASILVFLFSDPLRGLFLVIQSIGIGLLYGHLFKLRYPAGRTVLLGSVVSGLSTFLLIGLSSLILGVQFNDIGNQLDKSMEQAIEFYRQTGLLERLTERGISEEMFREQMQYLVNLFKILIPGGLILSSIAVAILNFVIARLVLKRLKISVPEVPPFRYWQLPWYSTWGFIAGLALLLVGDHWHLTWASNVGKNVLYIYFPFLLVNGTAVAVYYYKKYSPSPLVKALLIFTIVLFPSMIIMFLLLIGLFDPLFNYRKLGVNFNEGE</sequence>
<feature type="transmembrane region" description="Helical" evidence="1">
    <location>
        <begin position="57"/>
        <end position="72"/>
    </location>
</feature>
<keyword evidence="3" id="KW-1185">Reference proteome</keyword>
<feature type="transmembrane region" description="Helical" evidence="1">
    <location>
        <begin position="258"/>
        <end position="277"/>
    </location>
</feature>
<comment type="caution">
    <text evidence="2">The sequence shown here is derived from an EMBL/GenBank/DDBJ whole genome shotgun (WGS) entry which is preliminary data.</text>
</comment>
<dbReference type="OrthoDB" id="1726902at2"/>